<evidence type="ECO:0000256" key="8">
    <source>
        <dbReference type="ARBA" id="ARBA00025174"/>
    </source>
</evidence>
<evidence type="ECO:0000256" key="9">
    <source>
        <dbReference type="PIRSR" id="PIRSR000460-1"/>
    </source>
</evidence>
<dbReference type="Gene3D" id="3.40.50.2000">
    <property type="entry name" value="Glycogen Phosphorylase B"/>
    <property type="match status" value="2"/>
</dbReference>
<evidence type="ECO:0000256" key="1">
    <source>
        <dbReference type="ARBA" id="ARBA00001275"/>
    </source>
</evidence>
<keyword evidence="5 10" id="KW-0808">Transferase</keyword>
<dbReference type="InterPro" id="IPR011833">
    <property type="entry name" value="Glycg_phsphrylas"/>
</dbReference>
<dbReference type="PANTHER" id="PTHR11468:SF3">
    <property type="entry name" value="GLYCOGEN PHOSPHORYLASE, LIVER FORM"/>
    <property type="match status" value="1"/>
</dbReference>
<evidence type="ECO:0000256" key="3">
    <source>
        <dbReference type="ARBA" id="ARBA00006047"/>
    </source>
</evidence>
<dbReference type="EC" id="2.4.1.1" evidence="10"/>
<dbReference type="GO" id="GO:0005980">
    <property type="term" value="P:glycogen catabolic process"/>
    <property type="evidence" value="ECO:0007669"/>
    <property type="project" value="TreeGrafter"/>
</dbReference>
<comment type="function">
    <text evidence="8">Phosphorylase is an important allosteric enzyme in carbohydrate metabolism. Enzymes from different sources differ in their regulatory mechanisms and in their natural substrates. However, all known phosphorylases share catalytic and structural properties.</text>
</comment>
<accession>A0A1G7VC54</accession>
<keyword evidence="7 10" id="KW-0119">Carbohydrate metabolism</keyword>
<comment type="catalytic activity">
    <reaction evidence="1 10">
        <text>[(1-&gt;4)-alpha-D-glucosyl](n) + phosphate = [(1-&gt;4)-alpha-D-glucosyl](n-1) + alpha-D-glucose 1-phosphate</text>
        <dbReference type="Rhea" id="RHEA:41732"/>
        <dbReference type="Rhea" id="RHEA-COMP:9584"/>
        <dbReference type="Rhea" id="RHEA-COMP:9586"/>
        <dbReference type="ChEBI" id="CHEBI:15444"/>
        <dbReference type="ChEBI" id="CHEBI:43474"/>
        <dbReference type="ChEBI" id="CHEBI:58601"/>
        <dbReference type="EC" id="2.4.1.1"/>
    </reaction>
</comment>
<dbReference type="FunFam" id="3.40.50.2000:FF:000149">
    <property type="entry name" value="Glycogen phosphorylase, muscle form"/>
    <property type="match status" value="1"/>
</dbReference>
<evidence type="ECO:0000256" key="6">
    <source>
        <dbReference type="ARBA" id="ARBA00022898"/>
    </source>
</evidence>
<dbReference type="STRING" id="83401.SAMN05421742_101590"/>
<feature type="modified residue" description="N6-(pyridoxal phosphate)lysine" evidence="9">
    <location>
        <position position="672"/>
    </location>
</feature>
<comment type="cofactor">
    <cofactor evidence="2 10">
        <name>pyridoxal 5'-phosphate</name>
        <dbReference type="ChEBI" id="CHEBI:597326"/>
    </cofactor>
</comment>
<name>A0A1G7VC54_9PROT</name>
<dbReference type="InterPro" id="IPR035090">
    <property type="entry name" value="Pyridoxal_P_attach_site"/>
</dbReference>
<keyword evidence="12" id="KW-1185">Reference proteome</keyword>
<evidence type="ECO:0000313" key="11">
    <source>
        <dbReference type="EMBL" id="SDG56540.1"/>
    </source>
</evidence>
<dbReference type="SUPFAM" id="SSF53756">
    <property type="entry name" value="UDP-Glycosyltransferase/glycogen phosphorylase"/>
    <property type="match status" value="1"/>
</dbReference>
<organism evidence="11 12">
    <name type="scientific">Roseospirillum parvum</name>
    <dbReference type="NCBI Taxonomy" id="83401"/>
    <lineage>
        <taxon>Bacteria</taxon>
        <taxon>Pseudomonadati</taxon>
        <taxon>Pseudomonadota</taxon>
        <taxon>Alphaproteobacteria</taxon>
        <taxon>Rhodospirillales</taxon>
        <taxon>Rhodospirillaceae</taxon>
        <taxon>Roseospirillum</taxon>
    </lineage>
</organism>
<comment type="similarity">
    <text evidence="3 10">Belongs to the glycogen phosphorylase family.</text>
</comment>
<evidence type="ECO:0000256" key="5">
    <source>
        <dbReference type="ARBA" id="ARBA00022679"/>
    </source>
</evidence>
<evidence type="ECO:0000256" key="4">
    <source>
        <dbReference type="ARBA" id="ARBA00022676"/>
    </source>
</evidence>
<comment type="function">
    <text evidence="10">Allosteric enzyme that catalyzes the rate-limiting step in glycogen catabolism, the phosphorolytic cleavage of glycogen to produce glucose-1-phosphate, and plays a central role in maintaining cellular and organismal glucose homeostasis.</text>
</comment>
<dbReference type="Pfam" id="PF00343">
    <property type="entry name" value="Phosphorylase"/>
    <property type="match status" value="1"/>
</dbReference>
<evidence type="ECO:0000256" key="7">
    <source>
        <dbReference type="ARBA" id="ARBA00023277"/>
    </source>
</evidence>
<dbReference type="AlphaFoldDB" id="A0A1G7VC54"/>
<protein>
    <recommendedName>
        <fullName evidence="10">Alpha-1,4 glucan phosphorylase</fullName>
        <ecNumber evidence="10">2.4.1.1</ecNumber>
    </recommendedName>
</protein>
<dbReference type="EMBL" id="FNCV01000001">
    <property type="protein sequence ID" value="SDG56540.1"/>
    <property type="molecule type" value="Genomic_DNA"/>
</dbReference>
<dbReference type="RefSeq" id="WP_092615093.1">
    <property type="nucleotide sequence ID" value="NZ_FNCV01000001.1"/>
</dbReference>
<dbReference type="OrthoDB" id="7229284at2"/>
<dbReference type="Proteomes" id="UP000217076">
    <property type="component" value="Unassembled WGS sequence"/>
</dbReference>
<keyword evidence="6 9" id="KW-0663">Pyridoxal phosphate</keyword>
<evidence type="ECO:0000256" key="10">
    <source>
        <dbReference type="RuleBase" id="RU000587"/>
    </source>
</evidence>
<evidence type="ECO:0000313" key="12">
    <source>
        <dbReference type="Proteomes" id="UP000217076"/>
    </source>
</evidence>
<proteinExistence type="inferred from homology"/>
<dbReference type="GO" id="GO:0008184">
    <property type="term" value="F:glycogen phosphorylase activity"/>
    <property type="evidence" value="ECO:0007669"/>
    <property type="project" value="InterPro"/>
</dbReference>
<dbReference type="InterPro" id="IPR000811">
    <property type="entry name" value="Glyco_trans_35"/>
</dbReference>
<sequence>MRELSDRVSTDSALIDVGSVEAIKERLVSYLIHTVGVDPEFAVARDWLYATASLVRGILSEQYLNTARVEYDQDVRRVYYLSLEFLTGRSLMKNLWSLGLVERVREALKSLDQELDEVAEVEFDAALGNGGLGRLAACFLDSLATHAYPGFGYGIRYEFGMFNQKIENGQQVEHPETWLRYGNPWEFERPAILFPVRFGGHITCFKEESGKTVCHWVDTEDVMAMAYDVPVSGFGSGVVTKLRLWSARATRDFDLDVFNAGSYIDAVKDKTISENLSKVLYPADTTLMGQELRLKQEYFFVSASLQDILARHLRRHHDNLDDLHEKVAIQLNDTHPALAVPELMRLLIDVHGYEFDQAWDITRQTFSYTNHTLLPEALETWSISMLESILPRHLDLIYQINHRFLTEVKRHFPGRPDILGRLSLVDDKARQIRMAHLAVVGSHKVNGVAELHTHLMRQHVFADFAGMMGEKFVNVTNGITQRRWLLQSNTQLAGLISEAIGTDWVTDLSQLHRLEPQATDSAFCERMQAIKRANKERLAALVEARTGVVLDPAAMFDAQVKRIHEYKRQLLNLLHVIVLYNRIKDGNPPAHPRAVLIAGKSAPGYYMAKLIIRLIHDVADVVNNDPAIEDRLKLVFIPNYNVSTAEVVIPGSDLSEQISTAGMEASGTGNMKFALNGALTIGTLDGANIEIKDAVGDENIFICGLTAEEVAEKRTLGYHPWDFYNGNADLKRAVDQIGGGFFCPDDPGRYQPVVDNLLRNGDHYFVMADFASYAETQARVEAAYGDPEAWTRMAVLNVANMGMFSSDRSIHTYAKDIWRIKPLKQA</sequence>
<dbReference type="GO" id="GO:0030170">
    <property type="term" value="F:pyridoxal phosphate binding"/>
    <property type="evidence" value="ECO:0007669"/>
    <property type="project" value="InterPro"/>
</dbReference>
<dbReference type="GO" id="GO:0005737">
    <property type="term" value="C:cytoplasm"/>
    <property type="evidence" value="ECO:0007669"/>
    <property type="project" value="TreeGrafter"/>
</dbReference>
<reference evidence="12" key="1">
    <citation type="submission" date="2016-10" db="EMBL/GenBank/DDBJ databases">
        <authorList>
            <person name="Varghese N."/>
            <person name="Submissions S."/>
        </authorList>
    </citation>
    <scope>NUCLEOTIDE SEQUENCE [LARGE SCALE GENOMIC DNA]</scope>
    <source>
        <strain evidence="12">930I</strain>
    </source>
</reference>
<dbReference type="NCBIfam" id="TIGR02093">
    <property type="entry name" value="P_ylase"/>
    <property type="match status" value="1"/>
</dbReference>
<evidence type="ECO:0000256" key="2">
    <source>
        <dbReference type="ARBA" id="ARBA00001933"/>
    </source>
</evidence>
<keyword evidence="4 10" id="KW-0328">Glycosyltransferase</keyword>
<dbReference type="PIRSF" id="PIRSF000460">
    <property type="entry name" value="Pprylas_GlgP"/>
    <property type="match status" value="1"/>
</dbReference>
<dbReference type="PANTHER" id="PTHR11468">
    <property type="entry name" value="GLYCOGEN PHOSPHORYLASE"/>
    <property type="match status" value="1"/>
</dbReference>
<gene>
    <name evidence="11" type="ORF">SAMN05421742_101590</name>
</gene>
<dbReference type="PROSITE" id="PS00102">
    <property type="entry name" value="PHOSPHORYLASE"/>
    <property type="match status" value="1"/>
</dbReference>
<dbReference type="CDD" id="cd04300">
    <property type="entry name" value="GT35_Glycogen_Phosphorylase"/>
    <property type="match status" value="1"/>
</dbReference>